<reference evidence="2 3" key="1">
    <citation type="journal article" date="2024" name="G3 (Bethesda)">
        <title>Genome assembly of Hibiscus sabdariffa L. provides insights into metabolisms of medicinal natural products.</title>
        <authorList>
            <person name="Kim T."/>
        </authorList>
    </citation>
    <scope>NUCLEOTIDE SEQUENCE [LARGE SCALE GENOMIC DNA]</scope>
    <source>
        <strain evidence="2">TK-2024</strain>
        <tissue evidence="2">Old leaves</tissue>
    </source>
</reference>
<dbReference type="PANTHER" id="PTHR47169:SF2">
    <property type="entry name" value="OS01G0541250 PROTEIN"/>
    <property type="match status" value="1"/>
</dbReference>
<keyword evidence="3" id="KW-1185">Reference proteome</keyword>
<dbReference type="PANTHER" id="PTHR47169">
    <property type="entry name" value="OS01G0541250 PROTEIN"/>
    <property type="match status" value="1"/>
</dbReference>
<evidence type="ECO:0000313" key="3">
    <source>
        <dbReference type="Proteomes" id="UP001396334"/>
    </source>
</evidence>
<organism evidence="2 3">
    <name type="scientific">Hibiscus sabdariffa</name>
    <name type="common">roselle</name>
    <dbReference type="NCBI Taxonomy" id="183260"/>
    <lineage>
        <taxon>Eukaryota</taxon>
        <taxon>Viridiplantae</taxon>
        <taxon>Streptophyta</taxon>
        <taxon>Embryophyta</taxon>
        <taxon>Tracheophyta</taxon>
        <taxon>Spermatophyta</taxon>
        <taxon>Magnoliopsida</taxon>
        <taxon>eudicotyledons</taxon>
        <taxon>Gunneridae</taxon>
        <taxon>Pentapetalae</taxon>
        <taxon>rosids</taxon>
        <taxon>malvids</taxon>
        <taxon>Malvales</taxon>
        <taxon>Malvaceae</taxon>
        <taxon>Malvoideae</taxon>
        <taxon>Hibiscus</taxon>
    </lineage>
</organism>
<sequence>MESYLKGSISQIAAMFLVSTKTVSRLWNQVKRFVEQGIVVDVGSLYNRRTSTKRRILLNMDRILDIPLRRRTNIRSMAKALDMSKSTLHRRIKEGLIKPHTNVIKPYLTDANKRVRLQFCLSMLELGTPTINPSFIDMFNIVHIDEKWFYLSKASELYYLHPHEVEPFRSCKSKRFITKVMFMAAVARPRFDEFSNCMFSGKIGIFPFVFKEPARRNSKNRQAGTLETKPILSVAKDVTRSCLINKVLPAIRAKWPSSSDKRIFIQQDNAKPHIDIDDEQFLQAASLDGFNFQPPNSPDLNVLDLGYFRAIQSLQHQESPTTIDELKLMTNLERQRRCLGVSTACPRCDSCESVLHVLRDCPYEHDVWSVTLGSLMLATCFAYNLDVWLLSSLRSSSSTPYPDVPWSILFASTCWHIWKSQNDLIFTGFIASTDSTAIRSVTWSRHYNMMALYVHAPSTPGLDELSETTVMHGLPIMVAELELLMFSRRSYGLIYDGLLLAWQLGFEYVHVQSDCSKTISELSDAKSLNGYSMLIRNILSLCQRNWAIQFIWIPRAKNQVVDKLLKQIHFPHFDMICLDAPSDYLQSQLEHDNNSFYGLLLLNFCAL</sequence>
<dbReference type="EMBL" id="JBBPBN010000021">
    <property type="protein sequence ID" value="KAK9015943.1"/>
    <property type="molecule type" value="Genomic_DNA"/>
</dbReference>
<accession>A0ABR2RSR3</accession>
<evidence type="ECO:0000259" key="1">
    <source>
        <dbReference type="Pfam" id="PF13456"/>
    </source>
</evidence>
<dbReference type="Pfam" id="PF13456">
    <property type="entry name" value="RVT_3"/>
    <property type="match status" value="1"/>
</dbReference>
<dbReference type="InterPro" id="IPR036397">
    <property type="entry name" value="RNaseH_sf"/>
</dbReference>
<dbReference type="InterPro" id="IPR044730">
    <property type="entry name" value="RNase_H-like_dom_plant"/>
</dbReference>
<dbReference type="Proteomes" id="UP001396334">
    <property type="component" value="Unassembled WGS sequence"/>
</dbReference>
<dbReference type="CDD" id="cd06222">
    <property type="entry name" value="RNase_H_like"/>
    <property type="match status" value="1"/>
</dbReference>
<protein>
    <recommendedName>
        <fullName evidence="1">RNase H type-1 domain-containing protein</fullName>
    </recommendedName>
</protein>
<dbReference type="Gene3D" id="3.30.420.10">
    <property type="entry name" value="Ribonuclease H-like superfamily/Ribonuclease H"/>
    <property type="match status" value="2"/>
</dbReference>
<comment type="caution">
    <text evidence="2">The sequence shown here is derived from an EMBL/GenBank/DDBJ whole genome shotgun (WGS) entry which is preliminary data.</text>
</comment>
<dbReference type="InterPro" id="IPR002156">
    <property type="entry name" value="RNaseH_domain"/>
</dbReference>
<feature type="domain" description="RNase H type-1" evidence="1">
    <location>
        <begin position="495"/>
        <end position="566"/>
    </location>
</feature>
<name>A0ABR2RSR3_9ROSI</name>
<proteinExistence type="predicted"/>
<evidence type="ECO:0000313" key="2">
    <source>
        <dbReference type="EMBL" id="KAK9015943.1"/>
    </source>
</evidence>
<gene>
    <name evidence="2" type="ORF">V6N11_007030</name>
</gene>